<dbReference type="Pfam" id="PF01902">
    <property type="entry name" value="Diphthami_syn_2"/>
    <property type="match status" value="1"/>
</dbReference>
<proteinExistence type="predicted"/>
<name>A0A6I1FCZ2_9BACI</name>
<dbReference type="GO" id="GO:0017183">
    <property type="term" value="P:protein histidyl modification to diphthamide"/>
    <property type="evidence" value="ECO:0007669"/>
    <property type="project" value="TreeGrafter"/>
</dbReference>
<dbReference type="EC" id="6.3.1.14" evidence="2"/>
<reference evidence="2 3" key="1">
    <citation type="submission" date="2019-10" db="EMBL/GenBank/DDBJ databases">
        <title>Bacillus aerolatum sp. nov., isolated from bioaerosol of sport playgrounds.</title>
        <authorList>
            <person name="Chen P."/>
            <person name="Zhang G."/>
        </authorList>
    </citation>
    <scope>NUCLEOTIDE SEQUENCE [LARGE SCALE GENOMIC DNA]</scope>
    <source>
        <strain evidence="2 3">CX253</strain>
    </source>
</reference>
<gene>
    <name evidence="2" type="ORF">F9802_14730</name>
</gene>
<dbReference type="EMBL" id="WEIO01000009">
    <property type="protein sequence ID" value="KAB7705350.1"/>
    <property type="molecule type" value="Genomic_DNA"/>
</dbReference>
<evidence type="ECO:0000259" key="1">
    <source>
        <dbReference type="Pfam" id="PF01902"/>
    </source>
</evidence>
<protein>
    <submittedName>
        <fullName evidence="2">Diphthine--ammonia ligase</fullName>
        <ecNumber evidence="2">6.3.1.14</ecNumber>
    </submittedName>
</protein>
<accession>A0A6I1FCZ2</accession>
<dbReference type="InterPro" id="IPR030662">
    <property type="entry name" value="DPH6/MJ0570"/>
</dbReference>
<dbReference type="PANTHER" id="PTHR12196">
    <property type="entry name" value="DOMAIN OF UNKNOWN FUNCTION 71 DUF71 -CONTAINING PROTEIN"/>
    <property type="match status" value="1"/>
</dbReference>
<dbReference type="GO" id="GO:0017178">
    <property type="term" value="F:diphthine-ammonia ligase activity"/>
    <property type="evidence" value="ECO:0007669"/>
    <property type="project" value="UniProtKB-EC"/>
</dbReference>
<comment type="caution">
    <text evidence="2">The sequence shown here is derived from an EMBL/GenBank/DDBJ whole genome shotgun (WGS) entry which is preliminary data.</text>
</comment>
<dbReference type="CDD" id="cd01994">
    <property type="entry name" value="AANH_PF0828-like"/>
    <property type="match status" value="1"/>
</dbReference>
<sequence>MVKRIALSWSGGKDSCLALDSLVNQKYELACLVTTVPQEMGLTFAHGEKIEMIERQSGSLSIPVHFIRCTFESYTEAFIEDLIHLKQKYQIEGIAFGDIYLDGHREWGEKVAVAAGLQAIYPLWIQQEESLNLLKTFINSGYKATVIRVREDALDDSWLGHDLDAAFFEKIRDKDICPLGENGEYHTFVYDGPLFQNPIQFTKESITSNETSKRLEIQPID</sequence>
<organism evidence="2 3">
    <name type="scientific">Bacillus aerolatus</name>
    <dbReference type="NCBI Taxonomy" id="2653354"/>
    <lineage>
        <taxon>Bacteria</taxon>
        <taxon>Bacillati</taxon>
        <taxon>Bacillota</taxon>
        <taxon>Bacilli</taxon>
        <taxon>Bacillales</taxon>
        <taxon>Bacillaceae</taxon>
        <taxon>Bacillus</taxon>
    </lineage>
</organism>
<feature type="domain" description="Diphthamide synthase" evidence="1">
    <location>
        <begin position="4"/>
        <end position="217"/>
    </location>
</feature>
<dbReference type="InterPro" id="IPR002761">
    <property type="entry name" value="Diphthami_syn_dom"/>
</dbReference>
<dbReference type="InterPro" id="IPR014729">
    <property type="entry name" value="Rossmann-like_a/b/a_fold"/>
</dbReference>
<keyword evidence="2" id="KW-0436">Ligase</keyword>
<dbReference type="PANTHER" id="PTHR12196:SF2">
    <property type="entry name" value="DIPHTHINE--AMMONIA LIGASE"/>
    <property type="match status" value="1"/>
</dbReference>
<keyword evidence="3" id="KW-1185">Reference proteome</keyword>
<evidence type="ECO:0000313" key="3">
    <source>
        <dbReference type="Proteomes" id="UP000429595"/>
    </source>
</evidence>
<dbReference type="RefSeq" id="WP_152153289.1">
    <property type="nucleotide sequence ID" value="NZ_WEIO01000009.1"/>
</dbReference>
<dbReference type="AlphaFoldDB" id="A0A6I1FCZ2"/>
<dbReference type="Proteomes" id="UP000429595">
    <property type="component" value="Unassembled WGS sequence"/>
</dbReference>
<dbReference type="NCBIfam" id="TIGR00290">
    <property type="entry name" value="MJ0570_dom"/>
    <property type="match status" value="1"/>
</dbReference>
<dbReference type="Gene3D" id="3.40.50.620">
    <property type="entry name" value="HUPs"/>
    <property type="match status" value="1"/>
</dbReference>
<evidence type="ECO:0000313" key="2">
    <source>
        <dbReference type="EMBL" id="KAB7705350.1"/>
    </source>
</evidence>
<dbReference type="Gene3D" id="3.90.1490.10">
    <property type="entry name" value="putative n-type atp pyrophosphatase, domain 2"/>
    <property type="match status" value="1"/>
</dbReference>
<dbReference type="SUPFAM" id="SSF52402">
    <property type="entry name" value="Adenine nucleotide alpha hydrolases-like"/>
    <property type="match status" value="1"/>
</dbReference>